<feature type="non-terminal residue" evidence="2">
    <location>
        <position position="1"/>
    </location>
</feature>
<evidence type="ECO:0000313" key="3">
    <source>
        <dbReference type="Proteomes" id="UP000281553"/>
    </source>
</evidence>
<protein>
    <submittedName>
        <fullName evidence="2">Uncharacterized protein</fullName>
    </submittedName>
</protein>
<proteinExistence type="predicted"/>
<evidence type="ECO:0000256" key="1">
    <source>
        <dbReference type="SAM" id="MobiDB-lite"/>
    </source>
</evidence>
<dbReference type="EMBL" id="UYRU01083982">
    <property type="protein sequence ID" value="VDN33593.1"/>
    <property type="molecule type" value="Genomic_DNA"/>
</dbReference>
<organism evidence="2 3">
    <name type="scientific">Dibothriocephalus latus</name>
    <name type="common">Fish tapeworm</name>
    <name type="synonym">Diphyllobothrium latum</name>
    <dbReference type="NCBI Taxonomy" id="60516"/>
    <lineage>
        <taxon>Eukaryota</taxon>
        <taxon>Metazoa</taxon>
        <taxon>Spiralia</taxon>
        <taxon>Lophotrochozoa</taxon>
        <taxon>Platyhelminthes</taxon>
        <taxon>Cestoda</taxon>
        <taxon>Eucestoda</taxon>
        <taxon>Diphyllobothriidea</taxon>
        <taxon>Diphyllobothriidae</taxon>
        <taxon>Dibothriocephalus</taxon>
    </lineage>
</organism>
<evidence type="ECO:0000313" key="2">
    <source>
        <dbReference type="EMBL" id="VDN33593.1"/>
    </source>
</evidence>
<dbReference type="Proteomes" id="UP000281553">
    <property type="component" value="Unassembled WGS sequence"/>
</dbReference>
<dbReference type="AlphaFoldDB" id="A0A3P7N9J3"/>
<accession>A0A3P7N9J3</accession>
<feature type="region of interest" description="Disordered" evidence="1">
    <location>
        <begin position="1"/>
        <end position="73"/>
    </location>
</feature>
<keyword evidence="3" id="KW-1185">Reference proteome</keyword>
<sequence>GAGVSAAAVVGKRKRKNKAAVANEAERRLLLRSMGAGKMKGTKKAVKTLKGSSKPSSLGRKQKSKKRENTPYLLLRPVSTTRCTLEGTIPTLQGRSRLCVETSTNAAKRTSTAVVHMGHRYSGDYETMKC</sequence>
<reference evidence="2 3" key="1">
    <citation type="submission" date="2018-11" db="EMBL/GenBank/DDBJ databases">
        <authorList>
            <consortium name="Pathogen Informatics"/>
        </authorList>
    </citation>
    <scope>NUCLEOTIDE SEQUENCE [LARGE SCALE GENOMIC DNA]</scope>
</reference>
<gene>
    <name evidence="2" type="ORF">DILT_LOCUS16277</name>
</gene>
<name>A0A3P7N9J3_DIBLA</name>
<feature type="compositionally biased region" description="Low complexity" evidence="1">
    <location>
        <begin position="1"/>
        <end position="10"/>
    </location>
</feature>